<sequence length="112" mass="11805">MTGEPEREDAAPPRRFGWRTLAIAGAVGVVGFAAVLARHTLVESAAHYAVVEDDTAPSANPRDALSVELSRCRSLEAGTDEAGCRAAWEANRRRFFGDARAADAAPPANAAE</sequence>
<reference evidence="2 3" key="1">
    <citation type="submission" date="2020-08" db="EMBL/GenBank/DDBJ databases">
        <title>Genomic Encyclopedia of Type Strains, Phase IV (KMG-IV): sequencing the most valuable type-strain genomes for metagenomic binning, comparative biology and taxonomic classification.</title>
        <authorList>
            <person name="Goeker M."/>
        </authorList>
    </citation>
    <scope>NUCLEOTIDE SEQUENCE [LARGE SCALE GENOMIC DNA]</scope>
    <source>
        <strain evidence="2 3">DSM 27203</strain>
    </source>
</reference>
<evidence type="ECO:0000313" key="3">
    <source>
        <dbReference type="Proteomes" id="UP000554342"/>
    </source>
</evidence>
<dbReference type="RefSeq" id="WP_184005212.1">
    <property type="nucleotide sequence ID" value="NZ_BAABIF010000006.1"/>
</dbReference>
<accession>A0A840Z1U0</accession>
<keyword evidence="1" id="KW-0472">Membrane</keyword>
<keyword evidence="1" id="KW-0812">Transmembrane</keyword>
<keyword evidence="3" id="KW-1185">Reference proteome</keyword>
<evidence type="ECO:0000256" key="1">
    <source>
        <dbReference type="SAM" id="Phobius"/>
    </source>
</evidence>
<keyword evidence="1" id="KW-1133">Transmembrane helix</keyword>
<organism evidence="2 3">
    <name type="scientific">Stakelama sediminis</name>
    <dbReference type="NCBI Taxonomy" id="463200"/>
    <lineage>
        <taxon>Bacteria</taxon>
        <taxon>Pseudomonadati</taxon>
        <taxon>Pseudomonadota</taxon>
        <taxon>Alphaproteobacteria</taxon>
        <taxon>Sphingomonadales</taxon>
        <taxon>Sphingomonadaceae</taxon>
        <taxon>Stakelama</taxon>
    </lineage>
</organism>
<dbReference type="Pfam" id="PF20084">
    <property type="entry name" value="TrbK"/>
    <property type="match status" value="1"/>
</dbReference>
<feature type="transmembrane region" description="Helical" evidence="1">
    <location>
        <begin position="16"/>
        <end position="37"/>
    </location>
</feature>
<dbReference type="NCBIfam" id="TIGR04360">
    <property type="entry name" value="other_trbK"/>
    <property type="match status" value="1"/>
</dbReference>
<name>A0A840Z1U0_9SPHN</name>
<proteinExistence type="predicted"/>
<dbReference type="AlphaFoldDB" id="A0A840Z1U0"/>
<dbReference type="Proteomes" id="UP000554342">
    <property type="component" value="Unassembled WGS sequence"/>
</dbReference>
<evidence type="ECO:0000313" key="2">
    <source>
        <dbReference type="EMBL" id="MBB5719885.1"/>
    </source>
</evidence>
<dbReference type="EMBL" id="JACIJI010000006">
    <property type="protein sequence ID" value="MBB5719885.1"/>
    <property type="molecule type" value="Genomic_DNA"/>
</dbReference>
<comment type="caution">
    <text evidence="2">The sequence shown here is derived from an EMBL/GenBank/DDBJ whole genome shotgun (WGS) entry which is preliminary data.</text>
</comment>
<dbReference type="InterPro" id="IPR027587">
    <property type="entry name" value="TrbK"/>
</dbReference>
<gene>
    <name evidence="2" type="ORF">FHR23_002841</name>
</gene>
<protein>
    <submittedName>
        <fullName evidence="2">Conjugative transfer region protein TrbK</fullName>
    </submittedName>
</protein>